<dbReference type="PANTHER" id="PTHR44757">
    <property type="entry name" value="DIGUANYLATE CYCLASE DGCP"/>
    <property type="match status" value="1"/>
</dbReference>
<gene>
    <name evidence="4" type="ORF">ABOD76_02720</name>
</gene>
<keyword evidence="1" id="KW-0472">Membrane</keyword>
<feature type="transmembrane region" description="Helical" evidence="1">
    <location>
        <begin position="113"/>
        <end position="135"/>
    </location>
</feature>
<dbReference type="InterPro" id="IPR043128">
    <property type="entry name" value="Rev_trsase/Diguanyl_cyclase"/>
</dbReference>
<evidence type="ECO:0000259" key="3">
    <source>
        <dbReference type="PROSITE" id="PS50887"/>
    </source>
</evidence>
<dbReference type="PROSITE" id="PS50887">
    <property type="entry name" value="GGDEF"/>
    <property type="match status" value="1"/>
</dbReference>
<feature type="transmembrane region" description="Helical" evidence="1">
    <location>
        <begin position="84"/>
        <end position="101"/>
    </location>
</feature>
<dbReference type="KEGG" id="dsc:ABOD76_02720"/>
<feature type="transmembrane region" description="Helical" evidence="1">
    <location>
        <begin position="25"/>
        <end position="42"/>
    </location>
</feature>
<dbReference type="AlphaFoldDB" id="A0AAU7U689"/>
<accession>A0AAU7U689</accession>
<protein>
    <submittedName>
        <fullName evidence="4">EAL domain-containing protein</fullName>
    </submittedName>
</protein>
<dbReference type="Gene3D" id="3.20.20.450">
    <property type="entry name" value="EAL domain"/>
    <property type="match status" value="1"/>
</dbReference>
<dbReference type="Pfam" id="PF00563">
    <property type="entry name" value="EAL"/>
    <property type="match status" value="1"/>
</dbReference>
<keyword evidence="4" id="KW-0614">Plasmid</keyword>
<dbReference type="Pfam" id="PF00990">
    <property type="entry name" value="GGDEF"/>
    <property type="match status" value="1"/>
</dbReference>
<feature type="transmembrane region" description="Helical" evidence="1">
    <location>
        <begin position="251"/>
        <end position="269"/>
    </location>
</feature>
<dbReference type="InterPro" id="IPR052155">
    <property type="entry name" value="Biofilm_reg_signaling"/>
</dbReference>
<dbReference type="InterPro" id="IPR001633">
    <property type="entry name" value="EAL_dom"/>
</dbReference>
<dbReference type="Gene3D" id="3.30.70.270">
    <property type="match status" value="1"/>
</dbReference>
<dbReference type="EMBL" id="CP158297">
    <property type="protein sequence ID" value="XBV83616.1"/>
    <property type="molecule type" value="Genomic_DNA"/>
</dbReference>
<feature type="domain" description="GGDEF" evidence="3">
    <location>
        <begin position="350"/>
        <end position="483"/>
    </location>
</feature>
<evidence type="ECO:0000256" key="1">
    <source>
        <dbReference type="SAM" id="Phobius"/>
    </source>
</evidence>
<dbReference type="SUPFAM" id="SSF55073">
    <property type="entry name" value="Nucleotide cyclase"/>
    <property type="match status" value="1"/>
</dbReference>
<feature type="transmembrane region" description="Helical" evidence="1">
    <location>
        <begin position="54"/>
        <end position="72"/>
    </location>
</feature>
<dbReference type="NCBIfam" id="TIGR00254">
    <property type="entry name" value="GGDEF"/>
    <property type="match status" value="1"/>
</dbReference>
<dbReference type="InterPro" id="IPR035919">
    <property type="entry name" value="EAL_sf"/>
</dbReference>
<geneLocation type="plasmid" evidence="4">
    <name>pDson01</name>
</geneLocation>
<dbReference type="SMART" id="SM00052">
    <property type="entry name" value="EAL"/>
    <property type="match status" value="1"/>
</dbReference>
<keyword evidence="1" id="KW-1133">Transmembrane helix</keyword>
<dbReference type="CDD" id="cd01948">
    <property type="entry name" value="EAL"/>
    <property type="match status" value="1"/>
</dbReference>
<feature type="domain" description="EAL" evidence="2">
    <location>
        <begin position="492"/>
        <end position="743"/>
    </location>
</feature>
<dbReference type="InterPro" id="IPR029787">
    <property type="entry name" value="Nucleotide_cyclase"/>
</dbReference>
<dbReference type="PROSITE" id="PS50883">
    <property type="entry name" value="EAL"/>
    <property type="match status" value="1"/>
</dbReference>
<reference evidence="4" key="1">
    <citation type="submission" date="2024-06" db="EMBL/GenBank/DDBJ databases">
        <title>Draft Genome Sequence of Deinococcus sonorensis Type Strain KR-87, a Biofilm Producing Representative of the Genus Deinococcus.</title>
        <authorList>
            <person name="Boren L.S."/>
            <person name="Grosso R.A."/>
            <person name="Hugenberg-Cox A.N."/>
            <person name="Hill J.T.E."/>
            <person name="Albert C.M."/>
            <person name="Tuohy J.M."/>
        </authorList>
    </citation>
    <scope>NUCLEOTIDE SEQUENCE</scope>
    <source>
        <strain evidence="4">KR-87</strain>
        <plasmid evidence="4">pDson01</plasmid>
    </source>
</reference>
<proteinExistence type="predicted"/>
<dbReference type="RefSeq" id="WP_350241220.1">
    <property type="nucleotide sequence ID" value="NZ_CP158297.1"/>
</dbReference>
<feature type="transmembrane region" description="Helical" evidence="1">
    <location>
        <begin position="275"/>
        <end position="293"/>
    </location>
</feature>
<dbReference type="SUPFAM" id="SSF141868">
    <property type="entry name" value="EAL domain-like"/>
    <property type="match status" value="1"/>
</dbReference>
<evidence type="ECO:0000259" key="2">
    <source>
        <dbReference type="PROSITE" id="PS50883"/>
    </source>
</evidence>
<name>A0AAU7U689_9DEIO</name>
<organism evidence="4">
    <name type="scientific">Deinococcus sonorensis KR-87</name>
    <dbReference type="NCBI Taxonomy" id="694439"/>
    <lineage>
        <taxon>Bacteria</taxon>
        <taxon>Thermotogati</taxon>
        <taxon>Deinococcota</taxon>
        <taxon>Deinococci</taxon>
        <taxon>Deinococcales</taxon>
        <taxon>Deinococcaceae</taxon>
        <taxon>Deinococcus</taxon>
    </lineage>
</organism>
<dbReference type="SMART" id="SM00267">
    <property type="entry name" value="GGDEF"/>
    <property type="match status" value="1"/>
</dbReference>
<evidence type="ECO:0000313" key="4">
    <source>
        <dbReference type="EMBL" id="XBV83616.1"/>
    </source>
</evidence>
<feature type="transmembrane region" description="Helical" evidence="1">
    <location>
        <begin position="181"/>
        <end position="199"/>
    </location>
</feature>
<dbReference type="PANTHER" id="PTHR44757:SF2">
    <property type="entry name" value="BIOFILM ARCHITECTURE MAINTENANCE PROTEIN MBAA"/>
    <property type="match status" value="1"/>
</dbReference>
<dbReference type="CDD" id="cd01949">
    <property type="entry name" value="GGDEF"/>
    <property type="match status" value="1"/>
</dbReference>
<sequence>MVFQLAWLLLRWGSANQALWYADLTYLLVIYLSTALTARAAQTADRHRRGTARLLLGAMLMLSAGESVWVYFDLFTQRAPDASMADLCYYAFYLLLGWTLLRQSGAGVRSLSTVATLLDSILVVGVAGLVAWFSFLANVATDSTASALVRVVTLSYPALDLGLLTVILIALRGTRTAGQTLLFAGGLGVYILADLSYAYLNSRGAYASGNWIDVLWTLGTAALAVAGSRPPQTSGAPAPLLNALTRLRQRLAALPYLAVLVSCILLILSMLRPSVATPGVVWGTVVVFGLVMLRQAVAFHENAQLNQQIEQSQAQLRHQAYHDALTGLPNRAMFVERLQLALRRAVPEGLQVSVLCIDLDGFKLVNDSFGHAAGDALLVQASGRMAGLLQDGDTLARIGGDEFILITVRPLGLEDAPAVAAHLNALLSQPFQVGPHQLYLTASIGISTAGLSGGDPAELQRQADLALYQAKSRGKNAYQVFTPELARSVHAREHISRELHFALEREEFSLRYQPQFQGQQLIGVEALLRWHSHVLGDVPPGEFIGVAEDTGLIFAVGEWVLDHACRQAAAWHAAGQPLRVAVNISPRQFARQDFVTLVTAALTRHALPARLLELELTERLVVEDLQGAAAKITQLRQLGVLVSLDDFGGGQSSLSYLMMLPVNALKIDRNFVVNAEQNEAGQRVIQAITTIAHALNLHVVAEGVETAAQLSLVSSLGCEVVQGYLLGAPMSAEALTGGRTLPAPSTA</sequence>
<feature type="transmembrane region" description="Helical" evidence="1">
    <location>
        <begin position="147"/>
        <end position="169"/>
    </location>
</feature>
<keyword evidence="1" id="KW-0812">Transmembrane</keyword>
<dbReference type="InterPro" id="IPR000160">
    <property type="entry name" value="GGDEF_dom"/>
</dbReference>